<dbReference type="EMBL" id="HAHG01000161">
    <property type="protein sequence ID" value="SNX34273.1"/>
    <property type="molecule type" value="Transcribed_RNA"/>
</dbReference>
<reference evidence="2" key="2">
    <citation type="submission" date="2019-05" db="EMBL/GenBank/DDBJ databases">
        <title>Unravelling the molecular evolution of spider venoms.</title>
        <authorList>
            <person name="Pineda S."/>
        </authorList>
    </citation>
    <scope>NUCLEOTIDE SEQUENCE</scope>
</reference>
<proteinExistence type="predicted"/>
<sequence length="81" mass="8375">MKPIFAVTVLLLAIYVPECMPCHLSGCNPGYCCTLTNTPGATDPYSCVSNSTAGVTCGPCGCLQGYTCSPRGGCRLSSRFG</sequence>
<name>A0A4Q8K3W0_HADFO</name>
<accession>A0A4Q8K3W0</accession>
<feature type="signal peptide" evidence="1">
    <location>
        <begin position="1"/>
        <end position="21"/>
    </location>
</feature>
<evidence type="ECO:0000313" key="2">
    <source>
        <dbReference type="EMBL" id="SNX34273.1"/>
    </source>
</evidence>
<evidence type="ECO:0000256" key="1">
    <source>
        <dbReference type="SAM" id="SignalP"/>
    </source>
</evidence>
<keyword evidence="1" id="KW-0732">Signal</keyword>
<protein>
    <submittedName>
        <fullName evidence="2">U10-Hexatoxin-Hf1a_1</fullName>
    </submittedName>
</protein>
<reference evidence="2" key="1">
    <citation type="submission" date="2017-05" db="EMBL/GenBank/DDBJ databases">
        <authorList>
            <person name="QRISCLOUD D."/>
        </authorList>
    </citation>
    <scope>NUCLEOTIDE SEQUENCE</scope>
</reference>
<dbReference type="AlphaFoldDB" id="A0A4Q8K3W0"/>
<organism evidence="2">
    <name type="scientific">Hadronyche formidabilis</name>
    <name type="common">Northern tree funnel-web spider</name>
    <name type="synonym">Atrax formidabilis</name>
    <dbReference type="NCBI Taxonomy" id="426499"/>
    <lineage>
        <taxon>Eukaryota</taxon>
        <taxon>Metazoa</taxon>
        <taxon>Ecdysozoa</taxon>
        <taxon>Arthropoda</taxon>
        <taxon>Chelicerata</taxon>
        <taxon>Arachnida</taxon>
        <taxon>Araneae</taxon>
        <taxon>Mygalomorphae</taxon>
        <taxon>Avicularoidea</taxon>
        <taxon>Hexathelidae</taxon>
        <taxon>Hadronyche</taxon>
    </lineage>
</organism>
<feature type="chain" id="PRO_5020509808" evidence="1">
    <location>
        <begin position="22"/>
        <end position="81"/>
    </location>
</feature>